<dbReference type="AlphaFoldDB" id="A0A235B692"/>
<evidence type="ECO:0000313" key="2">
    <source>
        <dbReference type="Proteomes" id="UP000215459"/>
    </source>
</evidence>
<keyword evidence="2" id="KW-1185">Reference proteome</keyword>
<reference evidence="1 2" key="1">
    <citation type="submission" date="2017-07" db="EMBL/GenBank/DDBJ databases">
        <title>The genome sequence of Paludifilum halophilum highlights mechanisms for microbial adaptation to high salt environemnts.</title>
        <authorList>
            <person name="Belbahri L."/>
        </authorList>
    </citation>
    <scope>NUCLEOTIDE SEQUENCE [LARGE SCALE GENOMIC DNA]</scope>
    <source>
        <strain evidence="1 2">DSM 102817</strain>
    </source>
</reference>
<organism evidence="1 2">
    <name type="scientific">Paludifilum halophilum</name>
    <dbReference type="NCBI Taxonomy" id="1642702"/>
    <lineage>
        <taxon>Bacteria</taxon>
        <taxon>Bacillati</taxon>
        <taxon>Bacillota</taxon>
        <taxon>Bacilli</taxon>
        <taxon>Bacillales</taxon>
        <taxon>Thermoactinomycetaceae</taxon>
        <taxon>Paludifilum</taxon>
    </lineage>
</organism>
<gene>
    <name evidence="1" type="ORF">CHM34_10230</name>
</gene>
<dbReference type="EMBL" id="NOWF01000005">
    <property type="protein sequence ID" value="OYD07824.1"/>
    <property type="molecule type" value="Genomic_DNA"/>
</dbReference>
<name>A0A235B692_9BACL</name>
<dbReference type="Proteomes" id="UP000215459">
    <property type="component" value="Unassembled WGS sequence"/>
</dbReference>
<evidence type="ECO:0000313" key="1">
    <source>
        <dbReference type="EMBL" id="OYD07824.1"/>
    </source>
</evidence>
<accession>A0A235B692</accession>
<dbReference type="InterPro" id="IPR019241">
    <property type="entry name" value="DUF2197"/>
</dbReference>
<evidence type="ECO:0008006" key="3">
    <source>
        <dbReference type="Google" id="ProtNLM"/>
    </source>
</evidence>
<dbReference type="RefSeq" id="WP_094264494.1">
    <property type="nucleotide sequence ID" value="NZ_NOWF01000005.1"/>
</dbReference>
<comment type="caution">
    <text evidence="1">The sequence shown here is derived from an EMBL/GenBank/DDBJ whole genome shotgun (WGS) entry which is preliminary data.</text>
</comment>
<sequence>MKASCILCDCTFSPDPKQAKKLRKHPHRIFLCPECHQRIRERTLARKSAEKQPSIRKERH</sequence>
<protein>
    <recommendedName>
        <fullName evidence="3">DUF2197 domain-containing protein</fullName>
    </recommendedName>
</protein>
<proteinExistence type="predicted"/>
<dbReference type="Pfam" id="PF09963">
    <property type="entry name" value="DUF2197"/>
    <property type="match status" value="1"/>
</dbReference>
<dbReference type="OrthoDB" id="2989868at2"/>